<comment type="caution">
    <text evidence="1">The sequence shown here is derived from an EMBL/GenBank/DDBJ whole genome shotgun (WGS) entry which is preliminary data.</text>
</comment>
<evidence type="ECO:0000313" key="1">
    <source>
        <dbReference type="EMBL" id="MEQ2255501.1"/>
    </source>
</evidence>
<proteinExistence type="predicted"/>
<keyword evidence="2" id="KW-1185">Reference proteome</keyword>
<dbReference type="Proteomes" id="UP001482620">
    <property type="component" value="Unassembled WGS sequence"/>
</dbReference>
<gene>
    <name evidence="1" type="ORF">ILYODFUR_014517</name>
</gene>
<accession>A0ABV0VGE6</accession>
<evidence type="ECO:0000313" key="2">
    <source>
        <dbReference type="Proteomes" id="UP001482620"/>
    </source>
</evidence>
<name>A0ABV0VGE6_9TELE</name>
<dbReference type="EMBL" id="JAHRIQ010105496">
    <property type="protein sequence ID" value="MEQ2255501.1"/>
    <property type="molecule type" value="Genomic_DNA"/>
</dbReference>
<protein>
    <submittedName>
        <fullName evidence="1">Uncharacterized protein</fullName>
    </submittedName>
</protein>
<sequence length="133" mass="14112">MCPGVLGLWVHGWICTSVDNCQWGLWACCSSSLGLLHCGYWVVAQGLSFALLWGGCGSPGGGPAGVPMLWGALGCLWLRISSVSVSGPGGQVCGSSYSLLHIFIEKPYIHKRAHTPKGVWIQVLTDVNTSCIH</sequence>
<reference evidence="1 2" key="1">
    <citation type="submission" date="2021-06" db="EMBL/GenBank/DDBJ databases">
        <authorList>
            <person name="Palmer J.M."/>
        </authorList>
    </citation>
    <scope>NUCLEOTIDE SEQUENCE [LARGE SCALE GENOMIC DNA]</scope>
    <source>
        <strain evidence="2">if_2019</strain>
        <tissue evidence="1">Muscle</tissue>
    </source>
</reference>
<organism evidence="1 2">
    <name type="scientific">Ilyodon furcidens</name>
    <name type="common">goldbreast splitfin</name>
    <dbReference type="NCBI Taxonomy" id="33524"/>
    <lineage>
        <taxon>Eukaryota</taxon>
        <taxon>Metazoa</taxon>
        <taxon>Chordata</taxon>
        <taxon>Craniata</taxon>
        <taxon>Vertebrata</taxon>
        <taxon>Euteleostomi</taxon>
        <taxon>Actinopterygii</taxon>
        <taxon>Neopterygii</taxon>
        <taxon>Teleostei</taxon>
        <taxon>Neoteleostei</taxon>
        <taxon>Acanthomorphata</taxon>
        <taxon>Ovalentaria</taxon>
        <taxon>Atherinomorphae</taxon>
        <taxon>Cyprinodontiformes</taxon>
        <taxon>Goodeidae</taxon>
        <taxon>Ilyodon</taxon>
    </lineage>
</organism>